<protein>
    <submittedName>
        <fullName evidence="4">Colicin uptake membrane protein</fullName>
    </submittedName>
</protein>
<feature type="region of interest" description="Disordered" evidence="2">
    <location>
        <begin position="1"/>
        <end position="54"/>
    </location>
</feature>
<evidence type="ECO:0000313" key="4">
    <source>
        <dbReference type="EMBL" id="KFI83659.1"/>
    </source>
</evidence>
<evidence type="ECO:0000313" key="5">
    <source>
        <dbReference type="Proteomes" id="UP000029109"/>
    </source>
</evidence>
<keyword evidence="3" id="KW-0472">Membrane</keyword>
<dbReference type="Proteomes" id="UP000029109">
    <property type="component" value="Unassembled WGS sequence"/>
</dbReference>
<reference evidence="4 5" key="1">
    <citation type="submission" date="2014-03" db="EMBL/GenBank/DDBJ databases">
        <title>Genomics of Bifidobacteria.</title>
        <authorList>
            <person name="Ventura M."/>
            <person name="Milani C."/>
            <person name="Lugli G.A."/>
        </authorList>
    </citation>
    <scope>NUCLEOTIDE SEQUENCE [LARGE SCALE GENOMIC DNA]</scope>
    <source>
        <strain evidence="4 5">LMG 21816</strain>
    </source>
</reference>
<evidence type="ECO:0000256" key="3">
    <source>
        <dbReference type="SAM" id="Phobius"/>
    </source>
</evidence>
<gene>
    <name evidence="4" type="ORF">BPULL_0944</name>
</gene>
<evidence type="ECO:0000256" key="2">
    <source>
        <dbReference type="SAM" id="MobiDB-lite"/>
    </source>
</evidence>
<sequence>MSMEDDQETTTPAEAPEESVSDADAGIVDEDGKTVPDTDDENENGTPDGSDRKRNIIIAASVAAVLLLAAGAGGYAYASDNVDKGMQSAYAQATGIDKQLADKLKEAQTLLDDTGKEQVADETTLDKLADSIKTAGKRQGVDKPDANRWLVWQTLGTQSAYDSDTEDAQAVIESLDKTMDAVNDSINDKQLTDAKAKLDQLVADAQKLYDSTDGKVQDNATRDALKTALDNAKKGDATSVDALDKLTAALNDAQTKVDDSVKAKEQADAEAQAQAEAAAAAANAITSTGSGYTGGGYTGGGYASGSTGSAGGGNTGGTGQSVTDTGGQWFGGNSVNGIYGYDSIGNPITPLEGNGWSQQIF</sequence>
<dbReference type="EMBL" id="JGZJ01000005">
    <property type="protein sequence ID" value="KFI83659.1"/>
    <property type="molecule type" value="Genomic_DNA"/>
</dbReference>
<dbReference type="AlphaFoldDB" id="A0A7V8HQV1"/>
<proteinExistence type="predicted"/>
<organism evidence="4 5">
    <name type="scientific">Bifidobacterium pullorum</name>
    <dbReference type="NCBI Taxonomy" id="78448"/>
    <lineage>
        <taxon>Bacteria</taxon>
        <taxon>Bacillati</taxon>
        <taxon>Actinomycetota</taxon>
        <taxon>Actinomycetes</taxon>
        <taxon>Bifidobacteriales</taxon>
        <taxon>Bifidobacteriaceae</taxon>
        <taxon>Bifidobacterium</taxon>
    </lineage>
</organism>
<feature type="transmembrane region" description="Helical" evidence="3">
    <location>
        <begin position="56"/>
        <end position="78"/>
    </location>
</feature>
<keyword evidence="1" id="KW-0175">Coiled coil</keyword>
<keyword evidence="3" id="KW-1133">Transmembrane helix</keyword>
<name>A0A7V8HQV1_9BIFI</name>
<keyword evidence="3" id="KW-0812">Transmembrane</keyword>
<feature type="coiled-coil region" evidence="1">
    <location>
        <begin position="243"/>
        <end position="270"/>
    </location>
</feature>
<accession>A0A7V8HQV1</accession>
<comment type="caution">
    <text evidence="4">The sequence shown here is derived from an EMBL/GenBank/DDBJ whole genome shotgun (WGS) entry which is preliminary data.</text>
</comment>
<evidence type="ECO:0000256" key="1">
    <source>
        <dbReference type="SAM" id="Coils"/>
    </source>
</evidence>